<dbReference type="AlphaFoldDB" id="A0ABD6EWM3"/>
<dbReference type="InterPro" id="IPR050951">
    <property type="entry name" value="Retrovirus_Pol_polyprotein"/>
</dbReference>
<organism evidence="1 2">
    <name type="scientific">Gnathostoma spinigerum</name>
    <dbReference type="NCBI Taxonomy" id="75299"/>
    <lineage>
        <taxon>Eukaryota</taxon>
        <taxon>Metazoa</taxon>
        <taxon>Ecdysozoa</taxon>
        <taxon>Nematoda</taxon>
        <taxon>Chromadorea</taxon>
        <taxon>Rhabditida</taxon>
        <taxon>Spirurina</taxon>
        <taxon>Gnathostomatomorpha</taxon>
        <taxon>Gnathostomatoidea</taxon>
        <taxon>Gnathostomatidae</taxon>
        <taxon>Gnathostoma</taxon>
    </lineage>
</organism>
<evidence type="ECO:0000313" key="2">
    <source>
        <dbReference type="Proteomes" id="UP001608902"/>
    </source>
</evidence>
<dbReference type="Proteomes" id="UP001608902">
    <property type="component" value="Unassembled WGS sequence"/>
</dbReference>
<dbReference type="EMBL" id="JBGFUD010012623">
    <property type="protein sequence ID" value="MFH4983517.1"/>
    <property type="molecule type" value="Genomic_DNA"/>
</dbReference>
<proteinExistence type="predicted"/>
<sequence length="123" mass="14284">MPLFRPKRPVPYAALSALEKELDRLEENGFISEVNYSTWAAPIVVVKKENKFLRIFADLSTGLNEALELHQHPFPFPEDIFATLSGGQYFTDRLNRRLSPGRSRRHFKRASRYFPADHEHNTV</sequence>
<dbReference type="Gene3D" id="3.10.10.10">
    <property type="entry name" value="HIV Type 1 Reverse Transcriptase, subunit A, domain 1"/>
    <property type="match status" value="1"/>
</dbReference>
<comment type="caution">
    <text evidence="1">The sequence shown here is derived from an EMBL/GenBank/DDBJ whole genome shotgun (WGS) entry which is preliminary data.</text>
</comment>
<dbReference type="PANTHER" id="PTHR37984:SF5">
    <property type="entry name" value="PROTEIN NYNRIN-LIKE"/>
    <property type="match status" value="1"/>
</dbReference>
<keyword evidence="2" id="KW-1185">Reference proteome</keyword>
<gene>
    <name evidence="1" type="ORF">AB6A40_010226</name>
</gene>
<dbReference type="InterPro" id="IPR043502">
    <property type="entry name" value="DNA/RNA_pol_sf"/>
</dbReference>
<accession>A0ABD6EWM3</accession>
<evidence type="ECO:0000313" key="1">
    <source>
        <dbReference type="EMBL" id="MFH4983517.1"/>
    </source>
</evidence>
<dbReference type="PANTHER" id="PTHR37984">
    <property type="entry name" value="PROTEIN CBG26694"/>
    <property type="match status" value="1"/>
</dbReference>
<protein>
    <submittedName>
        <fullName evidence="1">Uncharacterized protein</fullName>
    </submittedName>
</protein>
<reference evidence="1 2" key="1">
    <citation type="submission" date="2024-08" db="EMBL/GenBank/DDBJ databases">
        <title>Gnathostoma spinigerum genome.</title>
        <authorList>
            <person name="Gonzalez-Bertolin B."/>
            <person name="Monzon S."/>
            <person name="Zaballos A."/>
            <person name="Jimenez P."/>
            <person name="Dekumyoy P."/>
            <person name="Varona S."/>
            <person name="Cuesta I."/>
            <person name="Sumanam S."/>
            <person name="Adisakwattana P."/>
            <person name="Gasser R.B."/>
            <person name="Hernandez-Gonzalez A."/>
            <person name="Young N.D."/>
            <person name="Perteguer M.J."/>
        </authorList>
    </citation>
    <scope>NUCLEOTIDE SEQUENCE [LARGE SCALE GENOMIC DNA]</scope>
    <source>
        <strain evidence="1">AL3</strain>
        <tissue evidence="1">Liver</tissue>
    </source>
</reference>
<name>A0ABD6EWM3_9BILA</name>
<dbReference type="SUPFAM" id="SSF56672">
    <property type="entry name" value="DNA/RNA polymerases"/>
    <property type="match status" value="1"/>
</dbReference>